<accession>A0A9D4Z309</accession>
<comment type="caution">
    <text evidence="1">The sequence shown here is derived from an EMBL/GenBank/DDBJ whole genome shotgun (WGS) entry which is preliminary data.</text>
</comment>
<protein>
    <submittedName>
        <fullName evidence="1">Uncharacterized protein</fullName>
    </submittedName>
</protein>
<name>A0A9D4Z309_ADICA</name>
<evidence type="ECO:0000313" key="2">
    <source>
        <dbReference type="Proteomes" id="UP000886520"/>
    </source>
</evidence>
<keyword evidence="2" id="KW-1185">Reference proteome</keyword>
<dbReference type="Proteomes" id="UP000886520">
    <property type="component" value="Chromosome 24"/>
</dbReference>
<dbReference type="EMBL" id="JABFUD020000024">
    <property type="protein sequence ID" value="KAI5060458.1"/>
    <property type="molecule type" value="Genomic_DNA"/>
</dbReference>
<proteinExistence type="predicted"/>
<reference evidence="1" key="1">
    <citation type="submission" date="2021-01" db="EMBL/GenBank/DDBJ databases">
        <title>Adiantum capillus-veneris genome.</title>
        <authorList>
            <person name="Fang Y."/>
            <person name="Liao Q."/>
        </authorList>
    </citation>
    <scope>NUCLEOTIDE SEQUENCE</scope>
    <source>
        <strain evidence="1">H3</strain>
        <tissue evidence="1">Leaf</tissue>
    </source>
</reference>
<dbReference type="AlphaFoldDB" id="A0A9D4Z309"/>
<evidence type="ECO:0000313" key="1">
    <source>
        <dbReference type="EMBL" id="KAI5060458.1"/>
    </source>
</evidence>
<gene>
    <name evidence="1" type="ORF">GOP47_0024878</name>
</gene>
<organism evidence="1 2">
    <name type="scientific">Adiantum capillus-veneris</name>
    <name type="common">Maidenhair fern</name>
    <dbReference type="NCBI Taxonomy" id="13818"/>
    <lineage>
        <taxon>Eukaryota</taxon>
        <taxon>Viridiplantae</taxon>
        <taxon>Streptophyta</taxon>
        <taxon>Embryophyta</taxon>
        <taxon>Tracheophyta</taxon>
        <taxon>Polypodiopsida</taxon>
        <taxon>Polypodiidae</taxon>
        <taxon>Polypodiales</taxon>
        <taxon>Pteridineae</taxon>
        <taxon>Pteridaceae</taxon>
        <taxon>Vittarioideae</taxon>
        <taxon>Adiantum</taxon>
    </lineage>
</organism>
<sequence>MTTMISLLSIRTKHHHPRSHNSNSTSSLHNSLFLFLSSASFHFKLSSHSAVRLLLSVVRPVMAFSARPPSSVMRSAENVCGVLIMMNCAAMAAN</sequence>